<feature type="region of interest" description="Disordered" evidence="1">
    <location>
        <begin position="59"/>
        <end position="79"/>
    </location>
</feature>
<evidence type="ECO:0000313" key="4">
    <source>
        <dbReference type="Proteomes" id="UP001199044"/>
    </source>
</evidence>
<sequence>MSFQKQWSLLGIAIMVTSPLAAFAQSTQNNSDAQARAEYEQKKDNITYASDYVEKNNTKQQQLLQVSPKHDDSLSVKTK</sequence>
<protein>
    <submittedName>
        <fullName evidence="3">Uncharacterized protein</fullName>
    </submittedName>
</protein>
<dbReference type="RefSeq" id="WP_068714164.1">
    <property type="nucleotide sequence ID" value="NZ_AP014635.1"/>
</dbReference>
<name>A0ABS7YP55_9VIBR</name>
<feature type="chain" id="PRO_5045404251" evidence="2">
    <location>
        <begin position="25"/>
        <end position="79"/>
    </location>
</feature>
<feature type="signal peptide" evidence="2">
    <location>
        <begin position="1"/>
        <end position="24"/>
    </location>
</feature>
<evidence type="ECO:0000256" key="2">
    <source>
        <dbReference type="SAM" id="SignalP"/>
    </source>
</evidence>
<keyword evidence="4" id="KW-1185">Reference proteome</keyword>
<keyword evidence="2" id="KW-0732">Signal</keyword>
<proteinExistence type="predicted"/>
<dbReference type="Proteomes" id="UP001199044">
    <property type="component" value="Unassembled WGS sequence"/>
</dbReference>
<accession>A0ABS7YP55</accession>
<gene>
    <name evidence="3" type="ORF">LDJ79_08795</name>
</gene>
<dbReference type="EMBL" id="JAIWIU010000053">
    <property type="protein sequence ID" value="MCA2016204.1"/>
    <property type="molecule type" value="Genomic_DNA"/>
</dbReference>
<feature type="compositionally biased region" description="Basic and acidic residues" evidence="1">
    <location>
        <begin position="68"/>
        <end position="79"/>
    </location>
</feature>
<comment type="caution">
    <text evidence="3">The sequence shown here is derived from an EMBL/GenBank/DDBJ whole genome shotgun (WGS) entry which is preliminary data.</text>
</comment>
<organism evidence="3 4">
    <name type="scientific">Vibrio tritonius</name>
    <dbReference type="NCBI Taxonomy" id="1435069"/>
    <lineage>
        <taxon>Bacteria</taxon>
        <taxon>Pseudomonadati</taxon>
        <taxon>Pseudomonadota</taxon>
        <taxon>Gammaproteobacteria</taxon>
        <taxon>Vibrionales</taxon>
        <taxon>Vibrionaceae</taxon>
        <taxon>Vibrio</taxon>
    </lineage>
</organism>
<evidence type="ECO:0000313" key="3">
    <source>
        <dbReference type="EMBL" id="MCA2016204.1"/>
    </source>
</evidence>
<reference evidence="4" key="1">
    <citation type="submission" date="2023-07" db="EMBL/GenBank/DDBJ databases">
        <title>Molecular identification of indigenous halophilic bacteria isolated from red sea cost, biodegradation of synthetic dyes and assessment of degraded metabolite toxicity.</title>
        <authorList>
            <person name="Chaieb K."/>
            <person name="Altayb H.N."/>
        </authorList>
    </citation>
    <scope>NUCLEOTIDE SEQUENCE [LARGE SCALE GENOMIC DNA]</scope>
    <source>
        <strain evidence="4">K20</strain>
    </source>
</reference>
<evidence type="ECO:0000256" key="1">
    <source>
        <dbReference type="SAM" id="MobiDB-lite"/>
    </source>
</evidence>